<dbReference type="Proteomes" id="UP000193922">
    <property type="component" value="Unassembled WGS sequence"/>
</dbReference>
<accession>A0A1Y1WHF3</accession>
<evidence type="ECO:0000313" key="3">
    <source>
        <dbReference type="Proteomes" id="UP000193922"/>
    </source>
</evidence>
<keyword evidence="3" id="KW-1185">Reference proteome</keyword>
<feature type="chain" id="PRO_5012869731" evidence="1">
    <location>
        <begin position="34"/>
        <end position="74"/>
    </location>
</feature>
<dbReference type="AlphaFoldDB" id="A0A1Y1WHF3"/>
<dbReference type="EMBL" id="MCFD01000002">
    <property type="protein sequence ID" value="ORX72892.1"/>
    <property type="molecule type" value="Genomic_DNA"/>
</dbReference>
<name>A0A1Y1WHF3_9FUNG</name>
<gene>
    <name evidence="2" type="ORF">DL89DRAFT_84304</name>
</gene>
<comment type="caution">
    <text evidence="2">The sequence shown here is derived from an EMBL/GenBank/DDBJ whole genome shotgun (WGS) entry which is preliminary data.</text>
</comment>
<feature type="signal peptide" evidence="1">
    <location>
        <begin position="1"/>
        <end position="33"/>
    </location>
</feature>
<evidence type="ECO:0000313" key="2">
    <source>
        <dbReference type="EMBL" id="ORX72892.1"/>
    </source>
</evidence>
<dbReference type="GeneID" id="63808795"/>
<protein>
    <submittedName>
        <fullName evidence="2">Uncharacterized protein</fullName>
    </submittedName>
</protein>
<dbReference type="RefSeq" id="XP_040746232.1">
    <property type="nucleotide sequence ID" value="XM_040892147.1"/>
</dbReference>
<keyword evidence="1" id="KW-0732">Signal</keyword>
<evidence type="ECO:0000256" key="1">
    <source>
        <dbReference type="SAM" id="SignalP"/>
    </source>
</evidence>
<reference evidence="2 3" key="1">
    <citation type="submission" date="2016-07" db="EMBL/GenBank/DDBJ databases">
        <title>Pervasive Adenine N6-methylation of Active Genes in Fungi.</title>
        <authorList>
            <consortium name="DOE Joint Genome Institute"/>
            <person name="Mondo S.J."/>
            <person name="Dannebaum R.O."/>
            <person name="Kuo R.C."/>
            <person name="Labutti K."/>
            <person name="Haridas S."/>
            <person name="Kuo A."/>
            <person name="Salamov A."/>
            <person name="Ahrendt S.R."/>
            <person name="Lipzen A."/>
            <person name="Sullivan W."/>
            <person name="Andreopoulos W.B."/>
            <person name="Clum A."/>
            <person name="Lindquist E."/>
            <person name="Daum C."/>
            <person name="Ramamoorthy G.K."/>
            <person name="Gryganskyi A."/>
            <person name="Culley D."/>
            <person name="Magnuson J.K."/>
            <person name="James T.Y."/>
            <person name="O'Malley M.A."/>
            <person name="Stajich J.E."/>
            <person name="Spatafora J.W."/>
            <person name="Visel A."/>
            <person name="Grigoriev I.V."/>
        </authorList>
    </citation>
    <scope>NUCLEOTIDE SEQUENCE [LARGE SCALE GENOMIC DNA]</scope>
    <source>
        <strain evidence="2 3">ATCC 12442</strain>
    </source>
</reference>
<organism evidence="2 3">
    <name type="scientific">Linderina pennispora</name>
    <dbReference type="NCBI Taxonomy" id="61395"/>
    <lineage>
        <taxon>Eukaryota</taxon>
        <taxon>Fungi</taxon>
        <taxon>Fungi incertae sedis</taxon>
        <taxon>Zoopagomycota</taxon>
        <taxon>Kickxellomycotina</taxon>
        <taxon>Kickxellomycetes</taxon>
        <taxon>Kickxellales</taxon>
        <taxon>Kickxellaceae</taxon>
        <taxon>Linderina</taxon>
    </lineage>
</organism>
<sequence length="74" mass="8400">MHYTRQKQPVYSMTIVRRIVNLVLSAIVLGASATQQGDAMTMLGGRYAKHLQFCVDSQYYFVLTNDRQLVFALA</sequence>
<proteinExistence type="predicted"/>